<dbReference type="Proteomes" id="UP000070544">
    <property type="component" value="Unassembled WGS sequence"/>
</dbReference>
<evidence type="ECO:0000259" key="8">
    <source>
        <dbReference type="PROSITE" id="PS50850"/>
    </source>
</evidence>
<dbReference type="EMBL" id="KQ965762">
    <property type="protein sequence ID" value="KXS15349.1"/>
    <property type="molecule type" value="Genomic_DNA"/>
</dbReference>
<feature type="transmembrane region" description="Helical" evidence="7">
    <location>
        <begin position="355"/>
        <end position="374"/>
    </location>
</feature>
<feature type="compositionally biased region" description="Polar residues" evidence="6">
    <location>
        <begin position="36"/>
        <end position="51"/>
    </location>
</feature>
<evidence type="ECO:0000256" key="7">
    <source>
        <dbReference type="SAM" id="Phobius"/>
    </source>
</evidence>
<feature type="transmembrane region" description="Helical" evidence="7">
    <location>
        <begin position="106"/>
        <end position="126"/>
    </location>
</feature>
<dbReference type="STRING" id="1344416.A0A139AF86"/>
<keyword evidence="4 7" id="KW-1133">Transmembrane helix</keyword>
<feature type="transmembrane region" description="Helical" evidence="7">
    <location>
        <begin position="138"/>
        <end position="157"/>
    </location>
</feature>
<dbReference type="OMA" id="TIWASMI"/>
<feature type="transmembrane region" description="Helical" evidence="7">
    <location>
        <begin position="420"/>
        <end position="442"/>
    </location>
</feature>
<dbReference type="Gene3D" id="1.20.1720.10">
    <property type="entry name" value="Multidrug resistance protein D"/>
    <property type="match status" value="1"/>
</dbReference>
<reference evidence="9 10" key="1">
    <citation type="journal article" date="2015" name="Genome Biol. Evol.">
        <title>Phylogenomic analyses indicate that early fungi evolved digesting cell walls of algal ancestors of land plants.</title>
        <authorList>
            <person name="Chang Y."/>
            <person name="Wang S."/>
            <person name="Sekimoto S."/>
            <person name="Aerts A.L."/>
            <person name="Choi C."/>
            <person name="Clum A."/>
            <person name="LaButti K.M."/>
            <person name="Lindquist E.A."/>
            <person name="Yee Ngan C."/>
            <person name="Ohm R.A."/>
            <person name="Salamov A.A."/>
            <person name="Grigoriev I.V."/>
            <person name="Spatafora J.W."/>
            <person name="Berbee M.L."/>
        </authorList>
    </citation>
    <scope>NUCLEOTIDE SEQUENCE [LARGE SCALE GENOMIC DNA]</scope>
    <source>
        <strain evidence="9 10">JEL478</strain>
    </source>
</reference>
<proteinExistence type="predicted"/>
<dbReference type="AlphaFoldDB" id="A0A139AF86"/>
<dbReference type="InterPro" id="IPR036259">
    <property type="entry name" value="MFS_trans_sf"/>
</dbReference>
<evidence type="ECO:0000256" key="4">
    <source>
        <dbReference type="ARBA" id="ARBA00022989"/>
    </source>
</evidence>
<dbReference type="PANTHER" id="PTHR23502">
    <property type="entry name" value="MAJOR FACILITATOR SUPERFAMILY"/>
    <property type="match status" value="1"/>
</dbReference>
<dbReference type="SUPFAM" id="SSF103473">
    <property type="entry name" value="MFS general substrate transporter"/>
    <property type="match status" value="1"/>
</dbReference>
<keyword evidence="2" id="KW-0813">Transport</keyword>
<keyword evidence="3 7" id="KW-0812">Transmembrane</keyword>
<accession>A0A139AF86</accession>
<evidence type="ECO:0000256" key="3">
    <source>
        <dbReference type="ARBA" id="ARBA00022692"/>
    </source>
</evidence>
<keyword evidence="10" id="KW-1185">Reference proteome</keyword>
<dbReference type="InterPro" id="IPR011701">
    <property type="entry name" value="MFS"/>
</dbReference>
<feature type="transmembrane region" description="Helical" evidence="7">
    <location>
        <begin position="380"/>
        <end position="399"/>
    </location>
</feature>
<organism evidence="9 10">
    <name type="scientific">Gonapodya prolifera (strain JEL478)</name>
    <name type="common">Monoblepharis prolifera</name>
    <dbReference type="NCBI Taxonomy" id="1344416"/>
    <lineage>
        <taxon>Eukaryota</taxon>
        <taxon>Fungi</taxon>
        <taxon>Fungi incertae sedis</taxon>
        <taxon>Chytridiomycota</taxon>
        <taxon>Chytridiomycota incertae sedis</taxon>
        <taxon>Monoblepharidomycetes</taxon>
        <taxon>Monoblepharidales</taxon>
        <taxon>Gonapodyaceae</taxon>
        <taxon>Gonapodya</taxon>
    </lineage>
</organism>
<evidence type="ECO:0000256" key="5">
    <source>
        <dbReference type="ARBA" id="ARBA00023136"/>
    </source>
</evidence>
<dbReference type="Pfam" id="PF07690">
    <property type="entry name" value="MFS_1"/>
    <property type="match status" value="1"/>
</dbReference>
<feature type="transmembrane region" description="Helical" evidence="7">
    <location>
        <begin position="200"/>
        <end position="220"/>
    </location>
</feature>
<dbReference type="InterPro" id="IPR020846">
    <property type="entry name" value="MFS_dom"/>
</dbReference>
<dbReference type="PROSITE" id="PS50850">
    <property type="entry name" value="MFS"/>
    <property type="match status" value="1"/>
</dbReference>
<feature type="transmembrane region" description="Helical" evidence="7">
    <location>
        <begin position="311"/>
        <end position="334"/>
    </location>
</feature>
<feature type="transmembrane region" description="Helical" evidence="7">
    <location>
        <begin position="267"/>
        <end position="291"/>
    </location>
</feature>
<feature type="region of interest" description="Disordered" evidence="6">
    <location>
        <begin position="1"/>
        <end position="56"/>
    </location>
</feature>
<evidence type="ECO:0000313" key="10">
    <source>
        <dbReference type="Proteomes" id="UP000070544"/>
    </source>
</evidence>
<evidence type="ECO:0000256" key="2">
    <source>
        <dbReference type="ARBA" id="ARBA00022448"/>
    </source>
</evidence>
<comment type="subcellular location">
    <subcellularLocation>
        <location evidence="1">Membrane</location>
        <topology evidence="1">Multi-pass membrane protein</topology>
    </subcellularLocation>
</comment>
<dbReference type="OrthoDB" id="3936150at2759"/>
<gene>
    <name evidence="9" type="ORF">M427DRAFT_111905</name>
</gene>
<keyword evidence="5 7" id="KW-0472">Membrane</keyword>
<evidence type="ECO:0000256" key="6">
    <source>
        <dbReference type="SAM" id="MobiDB-lite"/>
    </source>
</evidence>
<feature type="domain" description="Major facilitator superfamily (MFS) profile" evidence="8">
    <location>
        <begin position="72"/>
        <end position="471"/>
    </location>
</feature>
<evidence type="ECO:0000256" key="1">
    <source>
        <dbReference type="ARBA" id="ARBA00004141"/>
    </source>
</evidence>
<evidence type="ECO:0000313" key="9">
    <source>
        <dbReference type="EMBL" id="KXS15349.1"/>
    </source>
</evidence>
<feature type="compositionally biased region" description="Polar residues" evidence="6">
    <location>
        <begin position="10"/>
        <end position="20"/>
    </location>
</feature>
<feature type="transmembrane region" description="Helical" evidence="7">
    <location>
        <begin position="71"/>
        <end position="94"/>
    </location>
</feature>
<feature type="transmembrane region" description="Helical" evidence="7">
    <location>
        <begin position="448"/>
        <end position="467"/>
    </location>
</feature>
<dbReference type="PANTHER" id="PTHR23502:SF51">
    <property type="entry name" value="QUINIDINE RESISTANCE PROTEIN 1-RELATED"/>
    <property type="match status" value="1"/>
</dbReference>
<feature type="transmembrane region" description="Helical" evidence="7">
    <location>
        <begin position="163"/>
        <end position="188"/>
    </location>
</feature>
<feature type="transmembrane region" description="Helical" evidence="7">
    <location>
        <begin position="226"/>
        <end position="246"/>
    </location>
</feature>
<sequence>MPESPARLETSASTLVNHSSAEPDGQAALLGEKSAEQSSKADTSEPNSPQRWSDFVARGPPLVRTPMRKNIILSIVALSGLLGPLTSAIYTPALTIVQNDFATTDLLINLTITVATLTLGVAPLGWATVADSFGRRPVLLLASLVAVAGCLGCYYSSTIVAFLVWRVVQSAGCSAGMSVGAGVIADIFEKEQRGRAMGTFMLGPILGPVISPPIGGALAQSVGWRYIFIFCSAYALCIFLVTLLFLPETLTPLAPGAARPSRNPFTSFSTLAHPFVFTMQFVTTVAFASFYTFPPLVPRDWPQVYGFDSAGVGFVMMAMGLGMVIGTVVGGYVADYSLARWKRKRGGVSIAEDRLWSSAPGWILLPAGMVAYGWLLQGRVAWPATMTAAIVIGLGQLFFNTSCNTYLVDIYQSRAASITALGNFLRFSLGAFMPLIVVPAASMNRGELYTILAGIISVGVVGVYATARWGTVWRMRAQPWRERADREEVLRAWRGEVGVGKGKGDDETVA</sequence>
<dbReference type="GO" id="GO:0022857">
    <property type="term" value="F:transmembrane transporter activity"/>
    <property type="evidence" value="ECO:0007669"/>
    <property type="project" value="InterPro"/>
</dbReference>
<protein>
    <submittedName>
        <fullName evidence="9">MFS general substrate transporter</fullName>
    </submittedName>
</protein>
<name>A0A139AF86_GONPJ</name>
<dbReference type="GO" id="GO:0005886">
    <property type="term" value="C:plasma membrane"/>
    <property type="evidence" value="ECO:0007669"/>
    <property type="project" value="TreeGrafter"/>
</dbReference>